<protein>
    <submittedName>
        <fullName evidence="3">DUF2061 domain-containing protein</fullName>
    </submittedName>
</protein>
<keyword evidence="4" id="KW-1185">Reference proteome</keyword>
<keyword evidence="1" id="KW-0472">Membrane</keyword>
<evidence type="ECO:0000313" key="4">
    <source>
        <dbReference type="Proteomes" id="UP000537862"/>
    </source>
</evidence>
<keyword evidence="1" id="KW-0812">Transmembrane</keyword>
<evidence type="ECO:0000256" key="1">
    <source>
        <dbReference type="SAM" id="Phobius"/>
    </source>
</evidence>
<dbReference type="EMBL" id="JABGBN010000006">
    <property type="protein sequence ID" value="NOL52099.1"/>
    <property type="molecule type" value="Genomic_DNA"/>
</dbReference>
<dbReference type="InterPro" id="IPR018638">
    <property type="entry name" value="DUF2061_membrane"/>
</dbReference>
<name>A0A849P368_9BURK</name>
<feature type="domain" description="DUF2061" evidence="2">
    <location>
        <begin position="8"/>
        <end position="54"/>
    </location>
</feature>
<organism evidence="3 4">
    <name type="scientific">Pelistega suis</name>
    <dbReference type="NCBI Taxonomy" id="1631957"/>
    <lineage>
        <taxon>Bacteria</taxon>
        <taxon>Pseudomonadati</taxon>
        <taxon>Pseudomonadota</taxon>
        <taxon>Betaproteobacteria</taxon>
        <taxon>Burkholderiales</taxon>
        <taxon>Alcaligenaceae</taxon>
        <taxon>Pelistega</taxon>
    </lineage>
</organism>
<keyword evidence="1" id="KW-1133">Transmembrane helix</keyword>
<dbReference type="Pfam" id="PF09834">
    <property type="entry name" value="DUF2061"/>
    <property type="match status" value="1"/>
</dbReference>
<gene>
    <name evidence="3" type="ORF">HKX39_07980</name>
</gene>
<accession>A0A849P368</accession>
<comment type="caution">
    <text evidence="3">The sequence shown here is derived from an EMBL/GenBank/DDBJ whole genome shotgun (WGS) entry which is preliminary data.</text>
</comment>
<reference evidence="3 4" key="1">
    <citation type="submission" date="2020-05" db="EMBL/GenBank/DDBJ databases">
        <authorList>
            <person name="Niu N."/>
        </authorList>
    </citation>
    <scope>NUCLEOTIDE SEQUENCE [LARGE SCALE GENOMIC DNA]</scope>
    <source>
        <strain evidence="3 4">3340-03</strain>
    </source>
</reference>
<dbReference type="RefSeq" id="WP_171680793.1">
    <property type="nucleotide sequence ID" value="NZ_JABGBN010000006.1"/>
</dbReference>
<feature type="transmembrane region" description="Helical" evidence="1">
    <location>
        <begin position="35"/>
        <end position="54"/>
    </location>
</feature>
<proteinExistence type="predicted"/>
<dbReference type="AlphaFoldDB" id="A0A849P368"/>
<sequence>MFILLEKISQTLLHMSVAFILTYILTGSWEIGGAVAIIEPICNVVLLPFHTRFWRRLRLKQKMKTRQYRQQRLSMAFS</sequence>
<evidence type="ECO:0000259" key="2">
    <source>
        <dbReference type="Pfam" id="PF09834"/>
    </source>
</evidence>
<feature type="transmembrane region" description="Helical" evidence="1">
    <location>
        <begin position="12"/>
        <end position="29"/>
    </location>
</feature>
<evidence type="ECO:0000313" key="3">
    <source>
        <dbReference type="EMBL" id="NOL52099.1"/>
    </source>
</evidence>
<dbReference type="Proteomes" id="UP000537862">
    <property type="component" value="Unassembled WGS sequence"/>
</dbReference>